<dbReference type="Gene3D" id="3.40.190.10">
    <property type="entry name" value="Periplasmic binding protein-like II"/>
    <property type="match status" value="2"/>
</dbReference>
<accession>A0ABM7G8K8</accession>
<evidence type="ECO:0000313" key="1">
    <source>
        <dbReference type="EMBL" id="BBF71784.1"/>
    </source>
</evidence>
<dbReference type="Proteomes" id="UP001059971">
    <property type="component" value="Chromosome 2"/>
</dbReference>
<dbReference type="EMBL" id="AP018818">
    <property type="protein sequence ID" value="BBF71784.1"/>
    <property type="molecule type" value="Genomic_DNA"/>
</dbReference>
<organism evidence="1 2">
    <name type="scientific">Sphingomonas bisphenolicum</name>
    <dbReference type="NCBI Taxonomy" id="296544"/>
    <lineage>
        <taxon>Bacteria</taxon>
        <taxon>Pseudomonadati</taxon>
        <taxon>Pseudomonadota</taxon>
        <taxon>Alphaproteobacteria</taxon>
        <taxon>Sphingomonadales</taxon>
        <taxon>Sphingomonadaceae</taxon>
        <taxon>Sphingomonas</taxon>
    </lineage>
</organism>
<protein>
    <submittedName>
        <fullName evidence="1">Membrane protein</fullName>
    </submittedName>
</protein>
<dbReference type="SUPFAM" id="SSF53850">
    <property type="entry name" value="Periplasmic binding protein-like II"/>
    <property type="match status" value="1"/>
</dbReference>
<reference evidence="1" key="1">
    <citation type="submission" date="2018-07" db="EMBL/GenBank/DDBJ databases">
        <title>Complete genome sequence of Sphingomonas bisphenolicum strain AO1, a bisphenol A degradative bacterium isolated from Japanese farm field.</title>
        <authorList>
            <person name="Murakami M."/>
            <person name="Koh M."/>
            <person name="Koba S."/>
            <person name="Matsumura Y."/>
        </authorList>
    </citation>
    <scope>NUCLEOTIDE SEQUENCE</scope>
    <source>
        <strain evidence="1">AO1</strain>
    </source>
</reference>
<proteinExistence type="predicted"/>
<evidence type="ECO:0000313" key="2">
    <source>
        <dbReference type="Proteomes" id="UP001059971"/>
    </source>
</evidence>
<gene>
    <name evidence="1" type="ORF">SBA_ch2_3170</name>
</gene>
<dbReference type="RefSeq" id="WP_261937398.1">
    <property type="nucleotide sequence ID" value="NZ_AP018818.1"/>
</dbReference>
<keyword evidence="2" id="KW-1185">Reference proteome</keyword>
<name>A0ABM7G8K8_9SPHN</name>
<sequence>MSLPHYRGLTWDHPRGYRALEAAACSIAPGQGLTIAWDRHSLEGFEAAPIAELADRYDLIVLDHPHVGEAVAQDCLLPMESLFDATMLAELETAAIGRSLASYHYADAHWALPLDAATQVMAYARDRIDRPPTTWDAVIDLAASQPVALSLAGPHAILSFQSIVAALGGARPADAFVDRQIGREAYAIMAGLTGSTSRAFVAANPIALLEAMATGEDIALVPLIYGYVNYAAAGRVGFADAPRGTAGIGSILGGTGIAVSRRCAMTPALKAHLLWLMGEEAQRQFIPAQDGQPSLRTAWADPQVDARWGGFYSGTRATLEAASLRPRHDGAIPFQTEASTRFRAGLIDGDPADPVLDAIEAAFHRHHRKGTPL</sequence>